<evidence type="ECO:0000313" key="4">
    <source>
        <dbReference type="Proteomes" id="UP000186513"/>
    </source>
</evidence>
<protein>
    <recommendedName>
        <fullName evidence="2">Oxidoreductase molybdopterin-binding domain-containing protein</fullName>
    </recommendedName>
</protein>
<evidence type="ECO:0000256" key="1">
    <source>
        <dbReference type="SAM" id="SignalP"/>
    </source>
</evidence>
<evidence type="ECO:0000259" key="2">
    <source>
        <dbReference type="Pfam" id="PF00174"/>
    </source>
</evidence>
<name>A0A1K2HLV3_9NEIS</name>
<evidence type="ECO:0000313" key="3">
    <source>
        <dbReference type="EMBL" id="SFZ77800.1"/>
    </source>
</evidence>
<dbReference type="Proteomes" id="UP000186513">
    <property type="component" value="Unassembled WGS sequence"/>
</dbReference>
<feature type="chain" id="PRO_5012950340" description="Oxidoreductase molybdopterin-binding domain-containing protein" evidence="1">
    <location>
        <begin position="26"/>
        <end position="169"/>
    </location>
</feature>
<reference evidence="3 4" key="1">
    <citation type="submission" date="2016-11" db="EMBL/GenBank/DDBJ databases">
        <authorList>
            <person name="Jaros S."/>
            <person name="Januszkiewicz K."/>
            <person name="Wedrychowicz H."/>
        </authorList>
    </citation>
    <scope>NUCLEOTIDE SEQUENCE [LARGE SCALE GENOMIC DNA]</scope>
    <source>
        <strain evidence="3 4">DSM 18899</strain>
    </source>
</reference>
<keyword evidence="1" id="KW-0732">Signal</keyword>
<organism evidence="3 4">
    <name type="scientific">Chitinimonas taiwanensis DSM 18899</name>
    <dbReference type="NCBI Taxonomy" id="1121279"/>
    <lineage>
        <taxon>Bacteria</taxon>
        <taxon>Pseudomonadati</taxon>
        <taxon>Pseudomonadota</taxon>
        <taxon>Betaproteobacteria</taxon>
        <taxon>Neisseriales</taxon>
        <taxon>Chitinibacteraceae</taxon>
        <taxon>Chitinimonas</taxon>
    </lineage>
</organism>
<dbReference type="EMBL" id="FPKR01000010">
    <property type="protein sequence ID" value="SFZ77800.1"/>
    <property type="molecule type" value="Genomic_DNA"/>
</dbReference>
<dbReference type="RefSeq" id="WP_072429104.1">
    <property type="nucleotide sequence ID" value="NZ_FPKR01000010.1"/>
</dbReference>
<dbReference type="InterPro" id="IPR036374">
    <property type="entry name" value="OxRdtase_Mopterin-bd_sf"/>
</dbReference>
<accession>A0A1K2HLV3</accession>
<dbReference type="STRING" id="1121279.SAMN02745887_02597"/>
<dbReference type="OrthoDB" id="9798763at2"/>
<dbReference type="Pfam" id="PF00174">
    <property type="entry name" value="Oxidored_molyb"/>
    <property type="match status" value="1"/>
</dbReference>
<feature type="domain" description="Oxidoreductase molybdopterin-binding" evidence="2">
    <location>
        <begin position="73"/>
        <end position="143"/>
    </location>
</feature>
<sequence>MHTLAPSRHALALAALLSISLGVSALDKPKGKPILELSGQISQTNAPQQAQFDMAMLAALPQHSFSTQTPWYPKPVKFTGPLLRDVLRAAGARGNTIVAVALNDYKTEIPFQDAMQYQVIVARLMNDKPMPVREKGPLFIIYPFDSQSELRAALYYNRSAWQLRSLQIK</sequence>
<dbReference type="Gene3D" id="3.90.420.10">
    <property type="entry name" value="Oxidoreductase, molybdopterin-binding domain"/>
    <property type="match status" value="1"/>
</dbReference>
<feature type="signal peptide" evidence="1">
    <location>
        <begin position="1"/>
        <end position="25"/>
    </location>
</feature>
<proteinExistence type="predicted"/>
<keyword evidence="4" id="KW-1185">Reference proteome</keyword>
<dbReference type="SUPFAM" id="SSF56524">
    <property type="entry name" value="Oxidoreductase molybdopterin-binding domain"/>
    <property type="match status" value="1"/>
</dbReference>
<dbReference type="InterPro" id="IPR000572">
    <property type="entry name" value="OxRdtase_Mopterin-bd_dom"/>
</dbReference>
<dbReference type="AlphaFoldDB" id="A0A1K2HLV3"/>
<gene>
    <name evidence="3" type="ORF">SAMN02745887_02597</name>
</gene>